<gene>
    <name evidence="1" type="ORF">N44_01705</name>
</gene>
<evidence type="ECO:0000313" key="1">
    <source>
        <dbReference type="EMBL" id="GAL93018.1"/>
    </source>
</evidence>
<dbReference type="Proteomes" id="UP000030321">
    <property type="component" value="Unassembled WGS sequence"/>
</dbReference>
<dbReference type="AlphaFoldDB" id="A0A0A1VU82"/>
<proteinExistence type="predicted"/>
<sequence>MDKIKSTLWKEKTPCKNQKLLLGLGFGREISVRQKLKNGVSSQ</sequence>
<reference evidence="2" key="1">
    <citation type="journal article" date="2015" name="Genome">
        <title>Whole Genome Sequence of the Non-Microcystin-Producing Microcystis aeruginosa Strain NIES-44.</title>
        <authorList>
            <person name="Okano K."/>
            <person name="Miyata N."/>
            <person name="Ozaki Y."/>
        </authorList>
    </citation>
    <scope>NUCLEOTIDE SEQUENCE [LARGE SCALE GENOMIC DNA]</scope>
    <source>
        <strain evidence="2">NIES-44</strain>
    </source>
</reference>
<evidence type="ECO:0000313" key="2">
    <source>
        <dbReference type="Proteomes" id="UP000030321"/>
    </source>
</evidence>
<organism evidence="1 2">
    <name type="scientific">Microcystis aeruginosa NIES-44</name>
    <dbReference type="NCBI Taxonomy" id="449439"/>
    <lineage>
        <taxon>Bacteria</taxon>
        <taxon>Bacillati</taxon>
        <taxon>Cyanobacteriota</taxon>
        <taxon>Cyanophyceae</taxon>
        <taxon>Oscillatoriophycideae</taxon>
        <taxon>Chroococcales</taxon>
        <taxon>Microcystaceae</taxon>
        <taxon>Microcystis</taxon>
    </lineage>
</organism>
<accession>A0A0A1VU82</accession>
<protein>
    <submittedName>
        <fullName evidence="1">Uncharacterized protein</fullName>
    </submittedName>
</protein>
<dbReference type="EMBL" id="BBPA01000032">
    <property type="protein sequence ID" value="GAL93018.1"/>
    <property type="molecule type" value="Genomic_DNA"/>
</dbReference>
<name>A0A0A1VU82_MICAE</name>
<comment type="caution">
    <text evidence="1">The sequence shown here is derived from an EMBL/GenBank/DDBJ whole genome shotgun (WGS) entry which is preliminary data.</text>
</comment>